<evidence type="ECO:0000313" key="2">
    <source>
        <dbReference type="EMBL" id="CAK0792020.1"/>
    </source>
</evidence>
<feature type="compositionally biased region" description="Low complexity" evidence="1">
    <location>
        <begin position="16"/>
        <end position="34"/>
    </location>
</feature>
<name>A0ABN9PL16_9DINO</name>
<evidence type="ECO:0000256" key="1">
    <source>
        <dbReference type="SAM" id="MobiDB-lite"/>
    </source>
</evidence>
<comment type="caution">
    <text evidence="2">The sequence shown here is derived from an EMBL/GenBank/DDBJ whole genome shotgun (WGS) entry which is preliminary data.</text>
</comment>
<reference evidence="2" key="1">
    <citation type="submission" date="2023-10" db="EMBL/GenBank/DDBJ databases">
        <authorList>
            <person name="Chen Y."/>
            <person name="Shah S."/>
            <person name="Dougan E. K."/>
            <person name="Thang M."/>
            <person name="Chan C."/>
        </authorList>
    </citation>
    <scope>NUCLEOTIDE SEQUENCE [LARGE SCALE GENOMIC DNA]</scope>
</reference>
<feature type="non-terminal residue" evidence="2">
    <location>
        <position position="1"/>
    </location>
</feature>
<dbReference type="EMBL" id="CAUYUJ010000697">
    <property type="protein sequence ID" value="CAK0792020.1"/>
    <property type="molecule type" value="Genomic_DNA"/>
</dbReference>
<dbReference type="Proteomes" id="UP001189429">
    <property type="component" value="Unassembled WGS sequence"/>
</dbReference>
<feature type="compositionally biased region" description="Low complexity" evidence="1">
    <location>
        <begin position="51"/>
        <end position="66"/>
    </location>
</feature>
<protein>
    <submittedName>
        <fullName evidence="2">Uncharacterized protein</fullName>
    </submittedName>
</protein>
<gene>
    <name evidence="2" type="ORF">PCOR1329_LOCUS2754</name>
</gene>
<feature type="non-terminal residue" evidence="2">
    <location>
        <position position="74"/>
    </location>
</feature>
<keyword evidence="3" id="KW-1185">Reference proteome</keyword>
<evidence type="ECO:0000313" key="3">
    <source>
        <dbReference type="Proteomes" id="UP001189429"/>
    </source>
</evidence>
<feature type="region of interest" description="Disordered" evidence="1">
    <location>
        <begin position="13"/>
        <end position="74"/>
    </location>
</feature>
<accession>A0ABN9PL16</accession>
<organism evidence="2 3">
    <name type="scientific">Prorocentrum cordatum</name>
    <dbReference type="NCBI Taxonomy" id="2364126"/>
    <lineage>
        <taxon>Eukaryota</taxon>
        <taxon>Sar</taxon>
        <taxon>Alveolata</taxon>
        <taxon>Dinophyceae</taxon>
        <taxon>Prorocentrales</taxon>
        <taxon>Prorocentraceae</taxon>
        <taxon>Prorocentrum</taxon>
    </lineage>
</organism>
<sequence length="74" mass="8365">ARAWAPCCWRRRGRGAPRWSRCCPRSRSTPRSARGCSPSAGRRREPRQRRGASSAASWGSPRRSWAGRGRTRPC</sequence>
<proteinExistence type="predicted"/>